<dbReference type="Pfam" id="PF12729">
    <property type="entry name" value="4HB_MCP_1"/>
    <property type="match status" value="1"/>
</dbReference>
<dbReference type="Proteomes" id="UP000323142">
    <property type="component" value="Unassembled WGS sequence"/>
</dbReference>
<dbReference type="Pfam" id="PF00015">
    <property type="entry name" value="MCPsignal"/>
    <property type="match status" value="1"/>
</dbReference>
<keyword evidence="4" id="KW-0472">Membrane</keyword>
<evidence type="ECO:0000256" key="3">
    <source>
        <dbReference type="PROSITE-ProRule" id="PRU00284"/>
    </source>
</evidence>
<dbReference type="PROSITE" id="PS50111">
    <property type="entry name" value="CHEMOTAXIS_TRANSDUC_2"/>
    <property type="match status" value="1"/>
</dbReference>
<accession>A0A5B2VTV8</accession>
<dbReference type="GO" id="GO:0004888">
    <property type="term" value="F:transmembrane signaling receptor activity"/>
    <property type="evidence" value="ECO:0007669"/>
    <property type="project" value="InterPro"/>
</dbReference>
<dbReference type="EMBL" id="VUOA01000007">
    <property type="protein sequence ID" value="KAA2242100.1"/>
    <property type="molecule type" value="Genomic_DNA"/>
</dbReference>
<dbReference type="Gene3D" id="1.10.287.950">
    <property type="entry name" value="Methyl-accepting chemotaxis protein"/>
    <property type="match status" value="1"/>
</dbReference>
<dbReference type="GO" id="GO:0007165">
    <property type="term" value="P:signal transduction"/>
    <property type="evidence" value="ECO:0007669"/>
    <property type="project" value="UniProtKB-KW"/>
</dbReference>
<evidence type="ECO:0000256" key="1">
    <source>
        <dbReference type="ARBA" id="ARBA00023224"/>
    </source>
</evidence>
<dbReference type="PANTHER" id="PTHR32089:SF112">
    <property type="entry name" value="LYSOZYME-LIKE PROTEIN-RELATED"/>
    <property type="match status" value="1"/>
</dbReference>
<dbReference type="InterPro" id="IPR003660">
    <property type="entry name" value="HAMP_dom"/>
</dbReference>
<dbReference type="PROSITE" id="PS50885">
    <property type="entry name" value="HAMP"/>
    <property type="match status" value="1"/>
</dbReference>
<protein>
    <submittedName>
        <fullName evidence="7">Methyl-accepting chemotaxis protein</fullName>
    </submittedName>
</protein>
<comment type="caution">
    <text evidence="7">The sequence shown here is derived from an EMBL/GenBank/DDBJ whole genome shotgun (WGS) entry which is preliminary data.</text>
</comment>
<sequence>MRIKAKLFSIIGTLSLVVTAVAGIGLNSLDLSNGAADEMRAASTRALYGERLNRIVTTVVMESRGVYAATDTRDAKRYADPLVASLREMNALLQRWEPVVLPEQRPLFEKVKQGAAAFTTLRGETARLGTEVSPKAAADQGFNDANRANRRAYQESIDALTAVDTKAVEDLNTAMDATYGDRRAWLLGVSILGVLVALVAGGLVSHFQIAKPLGAVTAALRRLSAGDYNLPQMRARRDEIGEIWASMGVFAGAMEEAERLRQTQSASEREVSERRRAEMNELATGFERTVGSLAQTLAAAAHQMEATARSLTATADQTNRRSDQVAAAATLTSSNVQAVASATEELAASAGEIGAQVTQTSQVASRAVDTTRRTNERVQCLTDGAQRIGDVVKLISAIAEQTNLLALNATIEAARAGEAGRGFAVVAAEVKELANQTSKATDDIAAQVNQIQGATGEAAGAIRDIASTIDEVHRIAVGVAAAVEQQQAATQEIARNVAEAARGTQSVSETIGGVQEASIQSGAAADQVLSAAGELARQSAALTREVEAFVSRVRAA</sequence>
<dbReference type="InterPro" id="IPR004089">
    <property type="entry name" value="MCPsignal_dom"/>
</dbReference>
<evidence type="ECO:0000313" key="8">
    <source>
        <dbReference type="Proteomes" id="UP000323142"/>
    </source>
</evidence>
<keyword evidence="8" id="KW-1185">Reference proteome</keyword>
<dbReference type="InterPro" id="IPR024478">
    <property type="entry name" value="HlyB_4HB_MCP"/>
</dbReference>
<organism evidence="7 8">
    <name type="scientific">Salinarimonas soli</name>
    <dbReference type="NCBI Taxonomy" id="1638099"/>
    <lineage>
        <taxon>Bacteria</taxon>
        <taxon>Pseudomonadati</taxon>
        <taxon>Pseudomonadota</taxon>
        <taxon>Alphaproteobacteria</taxon>
        <taxon>Hyphomicrobiales</taxon>
        <taxon>Salinarimonadaceae</taxon>
        <taxon>Salinarimonas</taxon>
    </lineage>
</organism>
<keyword evidence="1 3" id="KW-0807">Transducer</keyword>
<evidence type="ECO:0000259" key="5">
    <source>
        <dbReference type="PROSITE" id="PS50111"/>
    </source>
</evidence>
<evidence type="ECO:0000256" key="4">
    <source>
        <dbReference type="SAM" id="Phobius"/>
    </source>
</evidence>
<proteinExistence type="inferred from homology"/>
<dbReference type="PRINTS" id="PR00260">
    <property type="entry name" value="CHEMTRNSDUCR"/>
</dbReference>
<reference evidence="7 8" key="2">
    <citation type="submission" date="2019-09" db="EMBL/GenBank/DDBJ databases">
        <authorList>
            <person name="Jin C."/>
        </authorList>
    </citation>
    <scope>NUCLEOTIDE SEQUENCE [LARGE SCALE GENOMIC DNA]</scope>
    <source>
        <strain evidence="7 8">BN140002</strain>
    </source>
</reference>
<evidence type="ECO:0000259" key="6">
    <source>
        <dbReference type="PROSITE" id="PS50885"/>
    </source>
</evidence>
<dbReference type="GO" id="GO:0016020">
    <property type="term" value="C:membrane"/>
    <property type="evidence" value="ECO:0007669"/>
    <property type="project" value="InterPro"/>
</dbReference>
<gene>
    <name evidence="7" type="ORF">F0L46_03815</name>
</gene>
<dbReference type="GO" id="GO:0006935">
    <property type="term" value="P:chemotaxis"/>
    <property type="evidence" value="ECO:0007669"/>
    <property type="project" value="InterPro"/>
</dbReference>
<evidence type="ECO:0000256" key="2">
    <source>
        <dbReference type="ARBA" id="ARBA00029447"/>
    </source>
</evidence>
<dbReference type="PANTHER" id="PTHR32089">
    <property type="entry name" value="METHYL-ACCEPTING CHEMOTAXIS PROTEIN MCPB"/>
    <property type="match status" value="1"/>
</dbReference>
<dbReference type="RefSeq" id="WP_149815708.1">
    <property type="nucleotide sequence ID" value="NZ_VUOA01000007.1"/>
</dbReference>
<dbReference type="SUPFAM" id="SSF58104">
    <property type="entry name" value="Methyl-accepting chemotaxis protein (MCP) signaling domain"/>
    <property type="match status" value="1"/>
</dbReference>
<feature type="transmembrane region" description="Helical" evidence="4">
    <location>
        <begin position="184"/>
        <end position="204"/>
    </location>
</feature>
<dbReference type="OrthoDB" id="3289104at2"/>
<dbReference type="Gene3D" id="6.10.340.10">
    <property type="match status" value="1"/>
</dbReference>
<keyword evidence="4" id="KW-0812">Transmembrane</keyword>
<name>A0A5B2VTV8_9HYPH</name>
<dbReference type="InterPro" id="IPR004090">
    <property type="entry name" value="Chemotax_Me-accpt_rcpt"/>
</dbReference>
<reference evidence="7 8" key="1">
    <citation type="submission" date="2019-09" db="EMBL/GenBank/DDBJ databases">
        <title>Salinarimonas rosea gen. nov., sp. nov., a new member of the a-2 subgroup of the Proteobacteria.</title>
        <authorList>
            <person name="Liu J."/>
        </authorList>
    </citation>
    <scope>NUCLEOTIDE SEQUENCE [LARGE SCALE GENOMIC DNA]</scope>
    <source>
        <strain evidence="7 8">BN140002</strain>
    </source>
</reference>
<feature type="domain" description="Methyl-accepting transducer" evidence="5">
    <location>
        <begin position="300"/>
        <end position="536"/>
    </location>
</feature>
<dbReference type="AlphaFoldDB" id="A0A5B2VTV8"/>
<dbReference type="SMART" id="SM00283">
    <property type="entry name" value="MA"/>
    <property type="match status" value="1"/>
</dbReference>
<feature type="domain" description="HAMP" evidence="6">
    <location>
        <begin position="207"/>
        <end position="259"/>
    </location>
</feature>
<evidence type="ECO:0000313" key="7">
    <source>
        <dbReference type="EMBL" id="KAA2242100.1"/>
    </source>
</evidence>
<keyword evidence="4" id="KW-1133">Transmembrane helix</keyword>
<dbReference type="SUPFAM" id="SSF158472">
    <property type="entry name" value="HAMP domain-like"/>
    <property type="match status" value="1"/>
</dbReference>
<comment type="similarity">
    <text evidence="2">Belongs to the methyl-accepting chemotaxis (MCP) protein family.</text>
</comment>